<feature type="domain" description="Calcineurin-like phosphoesterase C-terminal" evidence="2">
    <location>
        <begin position="319"/>
        <end position="464"/>
    </location>
</feature>
<evidence type="ECO:0000259" key="1">
    <source>
        <dbReference type="Pfam" id="PF00149"/>
    </source>
</evidence>
<sequence>MNRRSFLQKAGLFTTAFLISLKGYSLGTAKKTGKITGRITDKNKKSIAGVIVSDGFSVVVTDKNGNYALEPNEKAKFVWLSVPAGYEFITEKHISRHYHVLSNKTEYNFELEKLKQDDNKHNFIIWADSQVKNKKDVAQMMSTSVPDTIKTIKAMNTPLVHGIGVGDLVWDDLALFPDYDAAVAQMGIPFFQALGNHDMDYRQGGDETSDKTFSEYYGPTYYSFNRGKAHYIVLDDVRYLGKEREYDGFITQAQLDWMAKDLKHVAKDALLIISLHIPVHNAVKNNQDFYALLKGYSNVHIMSGHTHYNRNVITDGIFEHNHGTVCGAWWTGPICGDGAPRGYGVYQVEGTKLKWHYQGTGLDKKEQIRIYVDELTNQKRLIANVWNWDPEWKVEYFLDGKAMGQMEQQKGVDPMAVQLYQGDKLPAGRTFAEPSNTDHLFLAHFAPSVKKVKVVATDRFGEQYVSEII</sequence>
<dbReference type="EMBL" id="JAZDQT010000001">
    <property type="protein sequence ID" value="MEE1944370.1"/>
    <property type="molecule type" value="Genomic_DNA"/>
</dbReference>
<dbReference type="PANTHER" id="PTHR43143:SF1">
    <property type="entry name" value="SERINE_THREONINE-PROTEIN PHOSPHATASE CPPED1"/>
    <property type="match status" value="1"/>
</dbReference>
<evidence type="ECO:0000313" key="5">
    <source>
        <dbReference type="Proteomes" id="UP001336835"/>
    </source>
</evidence>
<dbReference type="Proteomes" id="UP001336835">
    <property type="component" value="Unassembled WGS sequence"/>
</dbReference>
<dbReference type="SUPFAM" id="SSF56300">
    <property type="entry name" value="Metallo-dependent phosphatases"/>
    <property type="match status" value="1"/>
</dbReference>
<gene>
    <name evidence="4" type="ORF">VRU48_04575</name>
</gene>
<keyword evidence="5" id="KW-1185">Reference proteome</keyword>
<dbReference type="InterPro" id="IPR029052">
    <property type="entry name" value="Metallo-depent_PP-like"/>
</dbReference>
<dbReference type="InterPro" id="IPR032285">
    <property type="entry name" value="Metallophos_N"/>
</dbReference>
<name>A0ABU7I4I8_9SPHI</name>
<dbReference type="InterPro" id="IPR051918">
    <property type="entry name" value="STPP_CPPED1"/>
</dbReference>
<dbReference type="Gene3D" id="3.60.21.10">
    <property type="match status" value="1"/>
</dbReference>
<evidence type="ECO:0000313" key="4">
    <source>
        <dbReference type="EMBL" id="MEE1944370.1"/>
    </source>
</evidence>
<evidence type="ECO:0000259" key="2">
    <source>
        <dbReference type="Pfam" id="PF16370"/>
    </source>
</evidence>
<accession>A0ABU7I4I8</accession>
<feature type="domain" description="Calcineurin-like phosphoesterase" evidence="1">
    <location>
        <begin position="166"/>
        <end position="308"/>
    </location>
</feature>
<dbReference type="PANTHER" id="PTHR43143">
    <property type="entry name" value="METALLOPHOSPHOESTERASE, CALCINEURIN SUPERFAMILY"/>
    <property type="match status" value="1"/>
</dbReference>
<dbReference type="Pfam" id="PF16370">
    <property type="entry name" value="MetallophosC"/>
    <property type="match status" value="1"/>
</dbReference>
<dbReference type="InterPro" id="IPR032288">
    <property type="entry name" value="Metallophos_C"/>
</dbReference>
<proteinExistence type="predicted"/>
<organism evidence="4 5">
    <name type="scientific">Pedobacter albus</name>
    <dbReference type="NCBI Taxonomy" id="3113905"/>
    <lineage>
        <taxon>Bacteria</taxon>
        <taxon>Pseudomonadati</taxon>
        <taxon>Bacteroidota</taxon>
        <taxon>Sphingobacteriia</taxon>
        <taxon>Sphingobacteriales</taxon>
        <taxon>Sphingobacteriaceae</taxon>
        <taxon>Pedobacter</taxon>
    </lineage>
</organism>
<feature type="domain" description="Calcineurin-like phosphoesterase N-terminal" evidence="3">
    <location>
        <begin position="37"/>
        <end position="111"/>
    </location>
</feature>
<dbReference type="Pfam" id="PF00149">
    <property type="entry name" value="Metallophos"/>
    <property type="match status" value="1"/>
</dbReference>
<dbReference type="Pfam" id="PF16371">
    <property type="entry name" value="MetallophosN"/>
    <property type="match status" value="1"/>
</dbReference>
<protein>
    <submittedName>
        <fullName evidence="4">Calcineurin-like phosphoesterase family protein</fullName>
    </submittedName>
</protein>
<dbReference type="InterPro" id="IPR008969">
    <property type="entry name" value="CarboxyPept-like_regulatory"/>
</dbReference>
<dbReference type="InterPro" id="IPR004843">
    <property type="entry name" value="Calcineurin-like_PHP"/>
</dbReference>
<reference evidence="4 5" key="1">
    <citation type="submission" date="2024-01" db="EMBL/GenBank/DDBJ databases">
        <title>Pedobacter sp. nov., isolated from fresh soil.</title>
        <authorList>
            <person name="Le N.T.T."/>
        </authorList>
    </citation>
    <scope>NUCLEOTIDE SEQUENCE [LARGE SCALE GENOMIC DNA]</scope>
    <source>
        <strain evidence="4 5">KR3-3</strain>
    </source>
</reference>
<dbReference type="SUPFAM" id="SSF49464">
    <property type="entry name" value="Carboxypeptidase regulatory domain-like"/>
    <property type="match status" value="1"/>
</dbReference>
<dbReference type="RefSeq" id="WP_330106743.1">
    <property type="nucleotide sequence ID" value="NZ_JAZDQT010000001.1"/>
</dbReference>
<evidence type="ECO:0000259" key="3">
    <source>
        <dbReference type="Pfam" id="PF16371"/>
    </source>
</evidence>
<comment type="caution">
    <text evidence="4">The sequence shown here is derived from an EMBL/GenBank/DDBJ whole genome shotgun (WGS) entry which is preliminary data.</text>
</comment>